<dbReference type="CDD" id="cd23340">
    <property type="entry name" value="beta-trefoil_FSCN_ACP-like"/>
    <property type="match status" value="1"/>
</dbReference>
<evidence type="ECO:0008006" key="6">
    <source>
        <dbReference type="Google" id="ProtNLM"/>
    </source>
</evidence>
<dbReference type="AlphaFoldDB" id="A0AAV0YYG4"/>
<evidence type="ECO:0000259" key="2">
    <source>
        <dbReference type="Pfam" id="PF04601"/>
    </source>
</evidence>
<proteinExistence type="predicted"/>
<evidence type="ECO:0000259" key="3">
    <source>
        <dbReference type="Pfam" id="PF22932"/>
    </source>
</evidence>
<dbReference type="Pfam" id="PF22932">
    <property type="entry name" value="Ubiq_DUF_assoc"/>
    <property type="match status" value="1"/>
</dbReference>
<dbReference type="Pfam" id="PF04601">
    <property type="entry name" value="DUF569"/>
    <property type="match status" value="1"/>
</dbReference>
<feature type="region of interest" description="Disordered" evidence="1">
    <location>
        <begin position="170"/>
        <end position="195"/>
    </location>
</feature>
<sequence>MEFFQKAKVVRLRSHHDKYLLADDDQEGVHQDRLGCCRQAKWTVEIIEHANLIRLKSVFGKYLTASNMPFLLGAKGKKVMQTLPSRLNSSLEWEPLREGDHIRLRTRYGQYLRANGGLPPWRNSITHDIPYRSKTTNWVLWEVDLVEILPPPPKQIENSTPIVVEDVVCPIDSSSDPSSSPPHSPPHDHSNNDNPFSLIDFNSSIPIESFNLEDNGSPIKEGRIIFYNEGDENGDVPEGSEEKYFTFKGSSVIELKEKLREEIERDDFVVCSRNPLNAKVYPLRLQLPPNNVDMHVILLPSSFLVSKYYIGFGTRVKRK</sequence>
<dbReference type="EMBL" id="OX451736">
    <property type="protein sequence ID" value="CAI8591260.1"/>
    <property type="molecule type" value="Genomic_DNA"/>
</dbReference>
<feature type="domain" description="DUF569" evidence="3">
    <location>
        <begin position="222"/>
        <end position="299"/>
    </location>
</feature>
<dbReference type="InterPro" id="IPR054726">
    <property type="entry name" value="Ubiq_DUF569-assoc"/>
</dbReference>
<dbReference type="Gene3D" id="2.80.10.50">
    <property type="match status" value="1"/>
</dbReference>
<protein>
    <recommendedName>
        <fullName evidence="6">DUF569 domain-containing protein</fullName>
    </recommendedName>
</protein>
<organism evidence="4 5">
    <name type="scientific">Vicia faba</name>
    <name type="common">Broad bean</name>
    <name type="synonym">Faba vulgaris</name>
    <dbReference type="NCBI Taxonomy" id="3906"/>
    <lineage>
        <taxon>Eukaryota</taxon>
        <taxon>Viridiplantae</taxon>
        <taxon>Streptophyta</taxon>
        <taxon>Embryophyta</taxon>
        <taxon>Tracheophyta</taxon>
        <taxon>Spermatophyta</taxon>
        <taxon>Magnoliopsida</taxon>
        <taxon>eudicotyledons</taxon>
        <taxon>Gunneridae</taxon>
        <taxon>Pentapetalae</taxon>
        <taxon>rosids</taxon>
        <taxon>fabids</taxon>
        <taxon>Fabales</taxon>
        <taxon>Fabaceae</taxon>
        <taxon>Papilionoideae</taxon>
        <taxon>50 kb inversion clade</taxon>
        <taxon>NPAAA clade</taxon>
        <taxon>Hologalegina</taxon>
        <taxon>IRL clade</taxon>
        <taxon>Fabeae</taxon>
        <taxon>Vicia</taxon>
    </lineage>
</organism>
<evidence type="ECO:0000313" key="5">
    <source>
        <dbReference type="Proteomes" id="UP001157006"/>
    </source>
</evidence>
<dbReference type="FunFam" id="2.80.10.50:FF:000067">
    <property type="entry name" value="BnaC05g19630D protein"/>
    <property type="match status" value="1"/>
</dbReference>
<evidence type="ECO:0000256" key="1">
    <source>
        <dbReference type="SAM" id="MobiDB-lite"/>
    </source>
</evidence>
<feature type="domain" description="DUF569" evidence="2">
    <location>
        <begin position="1"/>
        <end position="141"/>
    </location>
</feature>
<reference evidence="4 5" key="1">
    <citation type="submission" date="2023-01" db="EMBL/GenBank/DDBJ databases">
        <authorList>
            <person name="Kreplak J."/>
        </authorList>
    </citation>
    <scope>NUCLEOTIDE SEQUENCE [LARGE SCALE GENOMIC DNA]</scope>
</reference>
<dbReference type="InterPro" id="IPR007679">
    <property type="entry name" value="DUF569"/>
</dbReference>
<dbReference type="SUPFAM" id="SSF50405">
    <property type="entry name" value="Actin-crosslinking proteins"/>
    <property type="match status" value="1"/>
</dbReference>
<accession>A0AAV0YYG4</accession>
<dbReference type="PANTHER" id="PTHR31205:SF77">
    <property type="entry name" value="CROSS-LINKING PROTEIN, PUTATIVE (DUF569)-RELATED"/>
    <property type="match status" value="1"/>
</dbReference>
<dbReference type="Proteomes" id="UP001157006">
    <property type="component" value="Chromosome 1L"/>
</dbReference>
<keyword evidence="5" id="KW-1185">Reference proteome</keyword>
<name>A0AAV0YYG4_VICFA</name>
<dbReference type="PANTHER" id="PTHR31205">
    <property type="entry name" value="ACTIN CROSS-LINKING PROTEIN (DUF569)"/>
    <property type="match status" value="1"/>
</dbReference>
<evidence type="ECO:0000313" key="4">
    <source>
        <dbReference type="EMBL" id="CAI8591260.1"/>
    </source>
</evidence>
<dbReference type="InterPro" id="IPR008999">
    <property type="entry name" value="Actin-crosslinking"/>
</dbReference>
<gene>
    <name evidence="4" type="ORF">VFH_I479640</name>
</gene>